<protein>
    <submittedName>
        <fullName evidence="1">Uncharacterized protein</fullName>
    </submittedName>
</protein>
<name>A0A8S5R8G2_9VIRU</name>
<evidence type="ECO:0000313" key="1">
    <source>
        <dbReference type="EMBL" id="DAE27702.1"/>
    </source>
</evidence>
<proteinExistence type="predicted"/>
<dbReference type="EMBL" id="BK015845">
    <property type="protein sequence ID" value="DAE27702.1"/>
    <property type="molecule type" value="Genomic_DNA"/>
</dbReference>
<accession>A0A8S5R8G2</accession>
<organism evidence="1">
    <name type="scientific">virus sp. ctpeS3</name>
    <dbReference type="NCBI Taxonomy" id="2826815"/>
    <lineage>
        <taxon>Viruses</taxon>
    </lineage>
</organism>
<sequence>MMFSNKRTLQVSVGRWIFLPSLLTFKNKCSIIGVWEVALYGI</sequence>
<reference evidence="1" key="1">
    <citation type="journal article" date="2021" name="Proc. Natl. Acad. Sci. U.S.A.">
        <title>A Catalog of Tens of Thousands of Viruses from Human Metagenomes Reveals Hidden Associations with Chronic Diseases.</title>
        <authorList>
            <person name="Tisza M.J."/>
            <person name="Buck C.B."/>
        </authorList>
    </citation>
    <scope>NUCLEOTIDE SEQUENCE</scope>
    <source>
        <strain evidence="1">CtpeS3</strain>
    </source>
</reference>